<dbReference type="Proteomes" id="UP000002059">
    <property type="component" value="Partially assembled WGS sequence"/>
</dbReference>
<dbReference type="OrthoDB" id="10631934at2759"/>
<dbReference type="EMBL" id="KN293998">
    <property type="protein sequence ID" value="EEH41140.2"/>
    <property type="molecule type" value="Genomic_DNA"/>
</dbReference>
<keyword evidence="2" id="KW-1185">Reference proteome</keyword>
<dbReference type="AlphaFoldDB" id="C1GX52"/>
<organism evidence="1 2">
    <name type="scientific">Paracoccidioides lutzii (strain ATCC MYA-826 / Pb01)</name>
    <name type="common">Paracoccidioides brasiliensis</name>
    <dbReference type="NCBI Taxonomy" id="502779"/>
    <lineage>
        <taxon>Eukaryota</taxon>
        <taxon>Fungi</taxon>
        <taxon>Dikarya</taxon>
        <taxon>Ascomycota</taxon>
        <taxon>Pezizomycotina</taxon>
        <taxon>Eurotiomycetes</taxon>
        <taxon>Eurotiomycetidae</taxon>
        <taxon>Onygenales</taxon>
        <taxon>Ajellomycetaceae</taxon>
        <taxon>Paracoccidioides</taxon>
    </lineage>
</organism>
<dbReference type="GeneID" id="9098261"/>
<evidence type="ECO:0000313" key="1">
    <source>
        <dbReference type="EMBL" id="EEH41140.2"/>
    </source>
</evidence>
<protein>
    <submittedName>
        <fullName evidence="1">Uncharacterized protein</fullName>
    </submittedName>
</protein>
<proteinExistence type="predicted"/>
<gene>
    <name evidence="1" type="ORF">PAAG_03426</name>
</gene>
<sequence length="302" mass="32535">MRFSGAMVCYRAGRSGILALGIETVTVGPALLLAVCDAPMEEAVHIVLCAGRLPLQSSPETPSLDHDCHPIVHAMTSVLDIQGLQKPPVTVEGRNCLGAVPVVALRPVKVRLDSAHCQIPDELHFYSLEFGRAEAGLSINFLGECCRPAVDRKEILERKTGEDQLSAGEMGRRGEGKGGYMMVLIEWAAITIIFGGLSARNSALQLGDWANGRMNDWDSVGANPRCTSGREQPERLPLSAVMPSKIDSAVIFVSLNFRQADETGVLMTSDNNPGKTISTASNLYQNSKRAFHGSLSCEAVWC</sequence>
<dbReference type="KEGG" id="pbl:PAAG_03426"/>
<dbReference type="RefSeq" id="XP_015701938.1">
    <property type="nucleotide sequence ID" value="XM_015844964.1"/>
</dbReference>
<reference evidence="1 2" key="1">
    <citation type="journal article" date="2011" name="PLoS Genet.">
        <title>Comparative genomic analysis of human fungal pathogens causing paracoccidioidomycosis.</title>
        <authorList>
            <person name="Desjardins C.A."/>
            <person name="Champion M.D."/>
            <person name="Holder J.W."/>
            <person name="Muszewska A."/>
            <person name="Goldberg J."/>
            <person name="Bailao A.M."/>
            <person name="Brigido M.M."/>
            <person name="Ferreira M.E."/>
            <person name="Garcia A.M."/>
            <person name="Grynberg M."/>
            <person name="Gujja S."/>
            <person name="Heiman D.I."/>
            <person name="Henn M.R."/>
            <person name="Kodira C.D."/>
            <person name="Leon-Narvaez H."/>
            <person name="Longo L.V."/>
            <person name="Ma L.J."/>
            <person name="Malavazi I."/>
            <person name="Matsuo A.L."/>
            <person name="Morais F.V."/>
            <person name="Pereira M."/>
            <person name="Rodriguez-Brito S."/>
            <person name="Sakthikumar S."/>
            <person name="Salem-Izacc S.M."/>
            <person name="Sykes S.M."/>
            <person name="Teixeira M.M."/>
            <person name="Vallejo M.C."/>
            <person name="Walter M.E."/>
            <person name="Yandava C."/>
            <person name="Young S."/>
            <person name="Zeng Q."/>
            <person name="Zucker J."/>
            <person name="Felipe M.S."/>
            <person name="Goldman G.H."/>
            <person name="Haas B.J."/>
            <person name="McEwen J.G."/>
            <person name="Nino-Vega G."/>
            <person name="Puccia R."/>
            <person name="San-Blas G."/>
            <person name="Soares C.M."/>
            <person name="Birren B.W."/>
            <person name="Cuomo C.A."/>
        </authorList>
    </citation>
    <scope>NUCLEOTIDE SEQUENCE [LARGE SCALE GENOMIC DNA]</scope>
    <source>
        <strain evidence="2">ATCC MYA-826 / Pb01</strain>
    </source>
</reference>
<accession>C1GX52</accession>
<dbReference type="HOGENOM" id="CLU_921662_0_0_1"/>
<name>C1GX52_PARBA</name>
<dbReference type="VEuPathDB" id="FungiDB:PAAG_03426"/>
<evidence type="ECO:0000313" key="2">
    <source>
        <dbReference type="Proteomes" id="UP000002059"/>
    </source>
</evidence>
<dbReference type="eggNOG" id="ENOG502T496">
    <property type="taxonomic scope" value="Eukaryota"/>
</dbReference>